<dbReference type="GO" id="GO:0005886">
    <property type="term" value="C:plasma membrane"/>
    <property type="evidence" value="ECO:0007669"/>
    <property type="project" value="TreeGrafter"/>
</dbReference>
<evidence type="ECO:0000256" key="6">
    <source>
        <dbReference type="ARBA" id="ARBA00022840"/>
    </source>
</evidence>
<feature type="domain" description="AAA" evidence="9">
    <location>
        <begin position="57"/>
        <end position="191"/>
    </location>
</feature>
<proteinExistence type="inferred from homology"/>
<dbReference type="GO" id="GO:0042802">
    <property type="term" value="F:identical protein binding"/>
    <property type="evidence" value="ECO:0007669"/>
    <property type="project" value="UniProtKB-ARBA"/>
</dbReference>
<dbReference type="PANTHER" id="PTHR32309:SF13">
    <property type="entry name" value="FERRIC ENTEROBACTIN TRANSPORT PROTEIN FEPE"/>
    <property type="match status" value="1"/>
</dbReference>
<evidence type="ECO:0000256" key="3">
    <source>
        <dbReference type="ARBA" id="ARBA00022679"/>
    </source>
</evidence>
<keyword evidence="7" id="KW-0829">Tyrosine-protein kinase</keyword>
<reference evidence="10 11" key="1">
    <citation type="submission" date="2017-07" db="EMBL/GenBank/DDBJ databases">
        <title>Shotgun whole genome sequences of three halophilic bacterial isolates.</title>
        <authorList>
            <person name="Pozzo T."/>
            <person name="Higdon S.M."/>
            <person name="Quillaguaman J."/>
        </authorList>
    </citation>
    <scope>NUCLEOTIDE SEQUENCE [LARGE SCALE GENOMIC DNA]</scope>
    <source>
        <strain evidence="10 11">BU-1</strain>
    </source>
</reference>
<dbReference type="InterPro" id="IPR005702">
    <property type="entry name" value="Wzc-like_C"/>
</dbReference>
<evidence type="ECO:0000256" key="4">
    <source>
        <dbReference type="ARBA" id="ARBA00022741"/>
    </source>
</evidence>
<evidence type="ECO:0000256" key="2">
    <source>
        <dbReference type="ARBA" id="ARBA00011903"/>
    </source>
</evidence>
<dbReference type="Proteomes" id="UP000216682">
    <property type="component" value="Unassembled WGS sequence"/>
</dbReference>
<dbReference type="Gene3D" id="3.40.50.300">
    <property type="entry name" value="P-loop containing nucleotide triphosphate hydrolases"/>
    <property type="match status" value="1"/>
</dbReference>
<dbReference type="Pfam" id="PF13614">
    <property type="entry name" value="AAA_31"/>
    <property type="match status" value="1"/>
</dbReference>
<comment type="caution">
    <text evidence="10">The sequence shown here is derived from an EMBL/GenBank/DDBJ whole genome shotgun (WGS) entry which is preliminary data.</text>
</comment>
<protein>
    <recommendedName>
        <fullName evidence="2">non-specific protein-tyrosine kinase</fullName>
        <ecNumber evidence="2">2.7.10.2</ecNumber>
    </recommendedName>
</protein>
<sequence length="249" mass="27841">MNKKRRGNKESAEGRKIVMATKEQTSVSEQFRTIRTNIMYSSVDKPIRSVLFTSATPGAGKSTIAANMAIAYAQAGKRTLLLDADLRRPTTHYTFEVMNRSGLSTAIVSDVELVDLVKHTDYEMLDLITSGPIPPNPSELLSSKRLEQFMNTLNIHYEMIIIDSPPLLSVTDAQILSKRADGVVLVTNVENNNRNQLLEAKDLLNRADANIIGLLLNQRDVRSGGKDGYYYYESASEKSWQHNLKHKTP</sequence>
<dbReference type="GO" id="GO:0005524">
    <property type="term" value="F:ATP binding"/>
    <property type="evidence" value="ECO:0007669"/>
    <property type="project" value="UniProtKB-KW"/>
</dbReference>
<dbReference type="SUPFAM" id="SSF52540">
    <property type="entry name" value="P-loop containing nucleoside triphosphate hydrolases"/>
    <property type="match status" value="1"/>
</dbReference>
<keyword evidence="4" id="KW-0547">Nucleotide-binding</keyword>
<evidence type="ECO:0000256" key="8">
    <source>
        <dbReference type="ARBA" id="ARBA00051245"/>
    </source>
</evidence>
<gene>
    <name evidence="10" type="ORF">CFN03_04935</name>
</gene>
<comment type="catalytic activity">
    <reaction evidence="8">
        <text>L-tyrosyl-[protein] + ATP = O-phospho-L-tyrosyl-[protein] + ADP + H(+)</text>
        <dbReference type="Rhea" id="RHEA:10596"/>
        <dbReference type="Rhea" id="RHEA-COMP:10136"/>
        <dbReference type="Rhea" id="RHEA-COMP:20101"/>
        <dbReference type="ChEBI" id="CHEBI:15378"/>
        <dbReference type="ChEBI" id="CHEBI:30616"/>
        <dbReference type="ChEBI" id="CHEBI:46858"/>
        <dbReference type="ChEBI" id="CHEBI:61978"/>
        <dbReference type="ChEBI" id="CHEBI:456216"/>
        <dbReference type="EC" id="2.7.10.2"/>
    </reaction>
</comment>
<dbReference type="InterPro" id="IPR025669">
    <property type="entry name" value="AAA_dom"/>
</dbReference>
<evidence type="ECO:0000256" key="7">
    <source>
        <dbReference type="ARBA" id="ARBA00023137"/>
    </source>
</evidence>
<dbReference type="EMBL" id="NPEZ01000001">
    <property type="protein sequence ID" value="OZT78627.1"/>
    <property type="molecule type" value="Genomic_DNA"/>
</dbReference>
<keyword evidence="5" id="KW-0418">Kinase</keyword>
<evidence type="ECO:0000259" key="9">
    <source>
        <dbReference type="Pfam" id="PF13614"/>
    </source>
</evidence>
<dbReference type="CDD" id="cd05387">
    <property type="entry name" value="BY-kinase"/>
    <property type="match status" value="1"/>
</dbReference>
<evidence type="ECO:0000256" key="5">
    <source>
        <dbReference type="ARBA" id="ARBA00022777"/>
    </source>
</evidence>
<dbReference type="NCBIfam" id="TIGR01007">
    <property type="entry name" value="eps_fam"/>
    <property type="match status" value="1"/>
</dbReference>
<organism evidence="10 11">
    <name type="scientific">Salinicoccus roseus</name>
    <dbReference type="NCBI Taxonomy" id="45670"/>
    <lineage>
        <taxon>Bacteria</taxon>
        <taxon>Bacillati</taxon>
        <taxon>Bacillota</taxon>
        <taxon>Bacilli</taxon>
        <taxon>Bacillales</taxon>
        <taxon>Staphylococcaceae</taxon>
        <taxon>Salinicoccus</taxon>
    </lineage>
</organism>
<keyword evidence="3" id="KW-0808">Transferase</keyword>
<evidence type="ECO:0000313" key="10">
    <source>
        <dbReference type="EMBL" id="OZT78627.1"/>
    </source>
</evidence>
<evidence type="ECO:0000256" key="1">
    <source>
        <dbReference type="ARBA" id="ARBA00007316"/>
    </source>
</evidence>
<comment type="similarity">
    <text evidence="1">Belongs to the CpsD/CapB family.</text>
</comment>
<dbReference type="RefSeq" id="WP_094906012.1">
    <property type="nucleotide sequence ID" value="NZ_CANLZD010000008.1"/>
</dbReference>
<keyword evidence="6" id="KW-0067">ATP-binding</keyword>
<evidence type="ECO:0000313" key="11">
    <source>
        <dbReference type="Proteomes" id="UP000216682"/>
    </source>
</evidence>
<dbReference type="FunFam" id="3.40.50.300:FF:000527">
    <property type="entry name" value="Tyrosine-protein kinase etk"/>
    <property type="match status" value="1"/>
</dbReference>
<accession>A0A265EAL5</accession>
<dbReference type="AlphaFoldDB" id="A0A265EAL5"/>
<dbReference type="GO" id="GO:0004715">
    <property type="term" value="F:non-membrane spanning protein tyrosine kinase activity"/>
    <property type="evidence" value="ECO:0007669"/>
    <property type="project" value="UniProtKB-EC"/>
</dbReference>
<dbReference type="InterPro" id="IPR050445">
    <property type="entry name" value="Bact_polysacc_biosynth/exp"/>
</dbReference>
<dbReference type="PANTHER" id="PTHR32309">
    <property type="entry name" value="TYROSINE-PROTEIN KINASE"/>
    <property type="match status" value="1"/>
</dbReference>
<dbReference type="InterPro" id="IPR027417">
    <property type="entry name" value="P-loop_NTPase"/>
</dbReference>
<dbReference type="EC" id="2.7.10.2" evidence="2"/>
<name>A0A265EAL5_9STAP</name>